<sequence>MATWTLAAFAVVAAAACAPMVPPTDGVDLSVAVSDNVGATIGSTVTYDATVSSVGTAATTGPVAATVVVPPGQTVTAAAGTGWTCTNDAAQATCRIDDADVQPGQALPKISVTADVAGPTLIAQVYVAISSDGDVNPANDEALGKVTVTPAIEGDQLFVQVAGALSMRNGGTVSSGDVSITADPAGSLGGADRLQIDASVGSTHVLADLQRTNLTLFTGTITVTDPALQGGVPLTVDWRGPVFSNGLAPWRSLSSELLGLRIPSLDVGGVTGALANGLTYTLNFSAADYAPEAPAAGQPPLSYFANNPSNISPSLNPPSRVVSGAEVTLPVEISPRGGSTVGPVAATVDLPPGLEYVRAGNGSTCTSLPAVQRRLRCTLNSSIAASLRPNLVGGLAGVVLPVSPESIDLRVRATTPGVPLRVSATVGSANSASQSTDTTINASPPGPEVGLTMNGAELTPNLYFREGTGLSANQYNFAVDNVGTATSASPTVTVTLPEGVTYRGFTNPTLQLGNNRFICSAAGQEVTCTRSNGVGVTSLTSPAPGFAIQVDVAAPTSPTVTATAALTNSNDVNPGGPDKSATATTRVAATGAPTYDVSLSNGAFAATGRPVLEGGYAFTTTPSGRVDGINGCGTSMNYVPPVLVVPIVGPTLVPAVFADNTLCVDVSRVAGTNNFSGTVRTDFVTAPVFLPPPVPQELPLPPVIGPREVSVNADQNVTLTGLLDGAVSGSADGSSLQLVLNGGADFTTSWSLTAPPEATCIDINTCP</sequence>
<dbReference type="AlphaFoldDB" id="A0A936THG3"/>
<organism evidence="3 4">
    <name type="scientific">Candidatus Neomicrothrix subdominans</name>
    <dbReference type="NCBI Taxonomy" id="2954438"/>
    <lineage>
        <taxon>Bacteria</taxon>
        <taxon>Bacillati</taxon>
        <taxon>Actinomycetota</taxon>
        <taxon>Acidimicrobiia</taxon>
        <taxon>Acidimicrobiales</taxon>
        <taxon>Microthrixaceae</taxon>
        <taxon>Candidatus Neomicrothrix</taxon>
    </lineage>
</organism>
<gene>
    <name evidence="3" type="ORF">IPN02_18610</name>
</gene>
<dbReference type="Proteomes" id="UP000727993">
    <property type="component" value="Unassembled WGS sequence"/>
</dbReference>
<accession>A0A936THG3</accession>
<comment type="caution">
    <text evidence="3">The sequence shown here is derived from an EMBL/GenBank/DDBJ whole genome shotgun (WGS) entry which is preliminary data.</text>
</comment>
<feature type="chain" id="PRO_5038734437" description="DUF11 domain-containing protein" evidence="2">
    <location>
        <begin position="19"/>
        <end position="767"/>
    </location>
</feature>
<feature type="compositionally biased region" description="Polar residues" evidence="1">
    <location>
        <begin position="426"/>
        <end position="442"/>
    </location>
</feature>
<feature type="region of interest" description="Disordered" evidence="1">
    <location>
        <begin position="426"/>
        <end position="445"/>
    </location>
</feature>
<evidence type="ECO:0008006" key="5">
    <source>
        <dbReference type="Google" id="ProtNLM"/>
    </source>
</evidence>
<evidence type="ECO:0000313" key="3">
    <source>
        <dbReference type="EMBL" id="MBK9298800.1"/>
    </source>
</evidence>
<evidence type="ECO:0000313" key="4">
    <source>
        <dbReference type="Proteomes" id="UP000727993"/>
    </source>
</evidence>
<reference evidence="3 4" key="1">
    <citation type="submission" date="2020-10" db="EMBL/GenBank/DDBJ databases">
        <title>Connecting structure to function with the recovery of over 1000 high-quality activated sludge metagenome-assembled genomes encoding full-length rRNA genes using long-read sequencing.</title>
        <authorList>
            <person name="Singleton C.M."/>
            <person name="Petriglieri F."/>
            <person name="Kristensen J.M."/>
            <person name="Kirkegaard R.H."/>
            <person name="Michaelsen T.Y."/>
            <person name="Andersen M.H."/>
            <person name="Karst S.M."/>
            <person name="Dueholm M.S."/>
            <person name="Nielsen P.H."/>
            <person name="Albertsen M."/>
        </authorList>
    </citation>
    <scope>NUCLEOTIDE SEQUENCE [LARGE SCALE GENOMIC DNA]</scope>
    <source>
        <strain evidence="3">Lyne_18-Q3-R50-59_MAXAC.006</strain>
    </source>
</reference>
<evidence type="ECO:0000256" key="2">
    <source>
        <dbReference type="SAM" id="SignalP"/>
    </source>
</evidence>
<name>A0A936THG3_9ACTN</name>
<keyword evidence="2" id="KW-0732">Signal</keyword>
<feature type="signal peptide" evidence="2">
    <location>
        <begin position="1"/>
        <end position="18"/>
    </location>
</feature>
<dbReference type="EMBL" id="JADJZA010000010">
    <property type="protein sequence ID" value="MBK9298800.1"/>
    <property type="molecule type" value="Genomic_DNA"/>
</dbReference>
<protein>
    <recommendedName>
        <fullName evidence="5">DUF11 domain-containing protein</fullName>
    </recommendedName>
</protein>
<evidence type="ECO:0000256" key="1">
    <source>
        <dbReference type="SAM" id="MobiDB-lite"/>
    </source>
</evidence>
<proteinExistence type="predicted"/>